<proteinExistence type="predicted"/>
<dbReference type="Gene3D" id="1.10.520.10">
    <property type="match status" value="1"/>
</dbReference>
<sequence length="147" mass="16338">MSDQRRACYGRSGGFASVVVGVVEGGRPAVRAGLGNLVEKHWFGWMDFGARLVSHQRQHGIGSSSVHWLVYFRIRADGKVGLAVVCINNTEVVFGGQRRWQVRGGLRRVAEVDLITTITKLSSLGQQINYEAYTYPVKKVDFSKLKL</sequence>
<dbReference type="Proteomes" id="UP001457282">
    <property type="component" value="Unassembled WGS sequence"/>
</dbReference>
<protein>
    <submittedName>
        <fullName evidence="1">Uncharacterized protein</fullName>
    </submittedName>
</protein>
<name>A0AAW1X0G9_RUBAR</name>
<reference evidence="1 2" key="1">
    <citation type="journal article" date="2023" name="G3 (Bethesda)">
        <title>A chromosome-length genome assembly and annotation of blackberry (Rubus argutus, cv. 'Hillquist').</title>
        <authorList>
            <person name="Bruna T."/>
            <person name="Aryal R."/>
            <person name="Dudchenko O."/>
            <person name="Sargent D.J."/>
            <person name="Mead D."/>
            <person name="Buti M."/>
            <person name="Cavallini A."/>
            <person name="Hytonen T."/>
            <person name="Andres J."/>
            <person name="Pham M."/>
            <person name="Weisz D."/>
            <person name="Mascagni F."/>
            <person name="Usai G."/>
            <person name="Natali L."/>
            <person name="Bassil N."/>
            <person name="Fernandez G.E."/>
            <person name="Lomsadze A."/>
            <person name="Armour M."/>
            <person name="Olukolu B."/>
            <person name="Poorten T."/>
            <person name="Britton C."/>
            <person name="Davik J."/>
            <person name="Ashrafi H."/>
            <person name="Aiden E.L."/>
            <person name="Borodovsky M."/>
            <person name="Worthington M."/>
        </authorList>
    </citation>
    <scope>NUCLEOTIDE SEQUENCE [LARGE SCALE GENOMIC DNA]</scope>
    <source>
        <strain evidence="1">PI 553951</strain>
    </source>
</reference>
<dbReference type="AlphaFoldDB" id="A0AAW1X0G9"/>
<accession>A0AAW1X0G9</accession>
<dbReference type="EMBL" id="JBEDUW010000005">
    <property type="protein sequence ID" value="KAK9930427.1"/>
    <property type="molecule type" value="Genomic_DNA"/>
</dbReference>
<keyword evidence="2" id="KW-1185">Reference proteome</keyword>
<comment type="caution">
    <text evidence="1">The sequence shown here is derived from an EMBL/GenBank/DDBJ whole genome shotgun (WGS) entry which is preliminary data.</text>
</comment>
<evidence type="ECO:0000313" key="2">
    <source>
        <dbReference type="Proteomes" id="UP001457282"/>
    </source>
</evidence>
<organism evidence="1 2">
    <name type="scientific">Rubus argutus</name>
    <name type="common">Southern blackberry</name>
    <dbReference type="NCBI Taxonomy" id="59490"/>
    <lineage>
        <taxon>Eukaryota</taxon>
        <taxon>Viridiplantae</taxon>
        <taxon>Streptophyta</taxon>
        <taxon>Embryophyta</taxon>
        <taxon>Tracheophyta</taxon>
        <taxon>Spermatophyta</taxon>
        <taxon>Magnoliopsida</taxon>
        <taxon>eudicotyledons</taxon>
        <taxon>Gunneridae</taxon>
        <taxon>Pentapetalae</taxon>
        <taxon>rosids</taxon>
        <taxon>fabids</taxon>
        <taxon>Rosales</taxon>
        <taxon>Rosaceae</taxon>
        <taxon>Rosoideae</taxon>
        <taxon>Rosoideae incertae sedis</taxon>
        <taxon>Rubus</taxon>
    </lineage>
</organism>
<gene>
    <name evidence="1" type="ORF">M0R45_027464</name>
</gene>
<evidence type="ECO:0000313" key="1">
    <source>
        <dbReference type="EMBL" id="KAK9930427.1"/>
    </source>
</evidence>